<dbReference type="InterPro" id="IPR006439">
    <property type="entry name" value="HAD-SF_hydro_IA"/>
</dbReference>
<dbReference type="NCBIfam" id="TIGR01509">
    <property type="entry name" value="HAD-SF-IA-v3"/>
    <property type="match status" value="1"/>
</dbReference>
<comment type="caution">
    <text evidence="5">The sequence shown here is derived from an EMBL/GenBank/DDBJ whole genome shotgun (WGS) entry which is preliminary data.</text>
</comment>
<gene>
    <name evidence="5" type="ORF">GCM10010913_41040</name>
</gene>
<accession>A0ABQ1W5Q4</accession>
<keyword evidence="2" id="KW-0479">Metal-binding</keyword>
<evidence type="ECO:0000313" key="6">
    <source>
        <dbReference type="Proteomes" id="UP000608420"/>
    </source>
</evidence>
<dbReference type="PANTHER" id="PTHR46470:SF2">
    <property type="entry name" value="GLYCERALDEHYDE 3-PHOSPHATE PHOSPHATASE"/>
    <property type="match status" value="1"/>
</dbReference>
<evidence type="ECO:0000256" key="1">
    <source>
        <dbReference type="ARBA" id="ARBA00001946"/>
    </source>
</evidence>
<dbReference type="Pfam" id="PF13419">
    <property type="entry name" value="HAD_2"/>
    <property type="match status" value="1"/>
</dbReference>
<reference evidence="6" key="1">
    <citation type="journal article" date="2019" name="Int. J. Syst. Evol. Microbiol.">
        <title>The Global Catalogue of Microorganisms (GCM) 10K type strain sequencing project: providing services to taxonomists for standard genome sequencing and annotation.</title>
        <authorList>
            <consortium name="The Broad Institute Genomics Platform"/>
            <consortium name="The Broad Institute Genome Sequencing Center for Infectious Disease"/>
            <person name="Wu L."/>
            <person name="Ma J."/>
        </authorList>
    </citation>
    <scope>NUCLEOTIDE SEQUENCE [LARGE SCALE GENOMIC DNA]</scope>
    <source>
        <strain evidence="6">CGMCC 1.15420</strain>
    </source>
</reference>
<evidence type="ECO:0000256" key="4">
    <source>
        <dbReference type="ARBA" id="ARBA00022842"/>
    </source>
</evidence>
<dbReference type="NCBIfam" id="TIGR01549">
    <property type="entry name" value="HAD-SF-IA-v1"/>
    <property type="match status" value="1"/>
</dbReference>
<dbReference type="InterPro" id="IPR051400">
    <property type="entry name" value="HAD-like_hydrolase"/>
</dbReference>
<name>A0ABQ1W5Q4_9BACL</name>
<dbReference type="EMBL" id="BMIW01000040">
    <property type="protein sequence ID" value="GGG14948.1"/>
    <property type="molecule type" value="Genomic_DNA"/>
</dbReference>
<dbReference type="PANTHER" id="PTHR46470">
    <property type="entry name" value="N-ACYLNEURAMINATE-9-PHOSPHATASE"/>
    <property type="match status" value="1"/>
</dbReference>
<evidence type="ECO:0000256" key="3">
    <source>
        <dbReference type="ARBA" id="ARBA00022801"/>
    </source>
</evidence>
<keyword evidence="3" id="KW-0378">Hydrolase</keyword>
<dbReference type="RefSeq" id="WP_120461508.1">
    <property type="nucleotide sequence ID" value="NZ_BMIW01000040.1"/>
</dbReference>
<protein>
    <submittedName>
        <fullName evidence="5">Haloacid dehalogenase</fullName>
    </submittedName>
</protein>
<comment type="cofactor">
    <cofactor evidence="1">
        <name>Mg(2+)</name>
        <dbReference type="ChEBI" id="CHEBI:18420"/>
    </cofactor>
</comment>
<evidence type="ECO:0000313" key="5">
    <source>
        <dbReference type="EMBL" id="GGG14948.1"/>
    </source>
</evidence>
<organism evidence="5 6">
    <name type="scientific">Paenibacillus aceti</name>
    <dbReference type="NCBI Taxonomy" id="1820010"/>
    <lineage>
        <taxon>Bacteria</taxon>
        <taxon>Bacillati</taxon>
        <taxon>Bacillota</taxon>
        <taxon>Bacilli</taxon>
        <taxon>Bacillales</taxon>
        <taxon>Paenibacillaceae</taxon>
        <taxon>Paenibacillus</taxon>
    </lineage>
</organism>
<dbReference type="SFLD" id="SFLDG01129">
    <property type="entry name" value="C1.5:_HAD__Beta-PGM__Phosphata"/>
    <property type="match status" value="1"/>
</dbReference>
<dbReference type="Gene3D" id="3.40.50.1000">
    <property type="entry name" value="HAD superfamily/HAD-like"/>
    <property type="match status" value="1"/>
</dbReference>
<keyword evidence="6" id="KW-1185">Reference proteome</keyword>
<dbReference type="SUPFAM" id="SSF56784">
    <property type="entry name" value="HAD-like"/>
    <property type="match status" value="1"/>
</dbReference>
<dbReference type="SFLD" id="SFLDS00003">
    <property type="entry name" value="Haloacid_Dehalogenase"/>
    <property type="match status" value="1"/>
</dbReference>
<sequence length="232" mass="26418">MRIKAILFDLDNTLMDRDWTFQQFARQLIDECLIDMSGEEQARLLAYMIKSDADGYRSKQGYFLELIEKLPWIEKPSLEELTSYYGLNYMTHARAMAYALDTLLQCRASGLKLGIITNGASSHQHNKIDSLQLRPYVDTIVVSGDIGIHKPDPRIYHLALEKLGTSAEETVIVGDHPRNDIWGAAQLGIRGVWLQRAHAWDQTLTGGKPWHTIQQLNELIPLLRIEIASCQK</sequence>
<dbReference type="InterPro" id="IPR041492">
    <property type="entry name" value="HAD_2"/>
</dbReference>
<evidence type="ECO:0000256" key="2">
    <source>
        <dbReference type="ARBA" id="ARBA00022723"/>
    </source>
</evidence>
<dbReference type="InterPro" id="IPR023214">
    <property type="entry name" value="HAD_sf"/>
</dbReference>
<dbReference type="Proteomes" id="UP000608420">
    <property type="component" value="Unassembled WGS sequence"/>
</dbReference>
<dbReference type="PRINTS" id="PR00413">
    <property type="entry name" value="HADHALOGNASE"/>
</dbReference>
<dbReference type="Gene3D" id="1.20.120.710">
    <property type="entry name" value="Haloacid dehalogenase hydrolase-like domain"/>
    <property type="match status" value="1"/>
</dbReference>
<keyword evidence="4" id="KW-0460">Magnesium</keyword>
<dbReference type="InterPro" id="IPR036412">
    <property type="entry name" value="HAD-like_sf"/>
</dbReference>
<proteinExistence type="predicted"/>